<dbReference type="SUPFAM" id="SSF81783">
    <property type="entry name" value="C-terminal domain of DFF45/ICAD (DFF-C domain)"/>
    <property type="match status" value="1"/>
</dbReference>
<dbReference type="FunCoup" id="K1RJK1">
    <property type="interactions" value="37"/>
</dbReference>
<evidence type="ECO:0000256" key="1">
    <source>
        <dbReference type="ARBA" id="ARBA00022703"/>
    </source>
</evidence>
<sequence>AMSESRPFKIWNSDRSIKKGTVAATLEDLLKKGRQLLGIPESEPVSAVLEEDGTEISDEDYFAFIRHNTTIMLLRTGQKWMPVGADDPFGGDEVDNLDCNMEISDRLKHLIAGLHKNITRIITLSNDDLQLIVEMDVALLAHLLQDTENFAKSIQEACQRHLDERTQTAEAMDLLRLYHTARQSSPYVEDTGPKRQKHAHT</sequence>
<organism evidence="2">
    <name type="scientific">Magallana gigas</name>
    <name type="common">Pacific oyster</name>
    <name type="synonym">Crassostrea gigas</name>
    <dbReference type="NCBI Taxonomy" id="29159"/>
    <lineage>
        <taxon>Eukaryota</taxon>
        <taxon>Metazoa</taxon>
        <taxon>Spiralia</taxon>
        <taxon>Lophotrochozoa</taxon>
        <taxon>Mollusca</taxon>
        <taxon>Bivalvia</taxon>
        <taxon>Autobranchia</taxon>
        <taxon>Pteriomorphia</taxon>
        <taxon>Ostreida</taxon>
        <taxon>Ostreoidea</taxon>
        <taxon>Ostreidae</taxon>
        <taxon>Magallana</taxon>
    </lineage>
</organism>
<dbReference type="GO" id="GO:0042981">
    <property type="term" value="P:regulation of apoptotic process"/>
    <property type="evidence" value="ECO:0007669"/>
    <property type="project" value="TreeGrafter"/>
</dbReference>
<dbReference type="PROSITE" id="PS51135">
    <property type="entry name" value="CIDE_N"/>
    <property type="match status" value="1"/>
</dbReference>
<dbReference type="InterPro" id="IPR027296">
    <property type="entry name" value="DFF-C"/>
</dbReference>
<name>K1RJK1_MAGGI</name>
<protein>
    <submittedName>
        <fullName evidence="2">DNAation factor subunit alpha</fullName>
    </submittedName>
</protein>
<dbReference type="InParanoid" id="K1RJK1"/>
<dbReference type="PANTHER" id="PTHR12306">
    <property type="entry name" value="CELL DEATH ACTIVATOR CIDE"/>
    <property type="match status" value="1"/>
</dbReference>
<dbReference type="InterPro" id="IPR015121">
    <property type="entry name" value="DNA_fragmentation_mid_dom"/>
</dbReference>
<dbReference type="CDD" id="cd01615">
    <property type="entry name" value="CIDE_N"/>
    <property type="match status" value="1"/>
</dbReference>
<gene>
    <name evidence="2" type="ORF">CGI_10026428</name>
</gene>
<reference evidence="2" key="1">
    <citation type="journal article" date="2012" name="Nature">
        <title>The oyster genome reveals stress adaptation and complexity of shell formation.</title>
        <authorList>
            <person name="Zhang G."/>
            <person name="Fang X."/>
            <person name="Guo X."/>
            <person name="Li L."/>
            <person name="Luo R."/>
            <person name="Xu F."/>
            <person name="Yang P."/>
            <person name="Zhang L."/>
            <person name="Wang X."/>
            <person name="Qi H."/>
            <person name="Xiong Z."/>
            <person name="Que H."/>
            <person name="Xie Y."/>
            <person name="Holland P.W."/>
            <person name="Paps J."/>
            <person name="Zhu Y."/>
            <person name="Wu F."/>
            <person name="Chen Y."/>
            <person name="Wang J."/>
            <person name="Peng C."/>
            <person name="Meng J."/>
            <person name="Yang L."/>
            <person name="Liu J."/>
            <person name="Wen B."/>
            <person name="Zhang N."/>
            <person name="Huang Z."/>
            <person name="Zhu Q."/>
            <person name="Feng Y."/>
            <person name="Mount A."/>
            <person name="Hedgecock D."/>
            <person name="Xu Z."/>
            <person name="Liu Y."/>
            <person name="Domazet-Loso T."/>
            <person name="Du Y."/>
            <person name="Sun X."/>
            <person name="Zhang S."/>
            <person name="Liu B."/>
            <person name="Cheng P."/>
            <person name="Jiang X."/>
            <person name="Li J."/>
            <person name="Fan D."/>
            <person name="Wang W."/>
            <person name="Fu W."/>
            <person name="Wang T."/>
            <person name="Wang B."/>
            <person name="Zhang J."/>
            <person name="Peng Z."/>
            <person name="Li Y."/>
            <person name="Li N."/>
            <person name="Wang J."/>
            <person name="Chen M."/>
            <person name="He Y."/>
            <person name="Tan F."/>
            <person name="Song X."/>
            <person name="Zheng Q."/>
            <person name="Huang R."/>
            <person name="Yang H."/>
            <person name="Du X."/>
            <person name="Chen L."/>
            <person name="Yang M."/>
            <person name="Gaffney P.M."/>
            <person name="Wang S."/>
            <person name="Luo L."/>
            <person name="She Z."/>
            <person name="Ming Y."/>
            <person name="Huang W."/>
            <person name="Zhang S."/>
            <person name="Huang B."/>
            <person name="Zhang Y."/>
            <person name="Qu T."/>
            <person name="Ni P."/>
            <person name="Miao G."/>
            <person name="Wang J."/>
            <person name="Wang Q."/>
            <person name="Steinberg C.E."/>
            <person name="Wang H."/>
            <person name="Li N."/>
            <person name="Qian L."/>
            <person name="Zhang G."/>
            <person name="Li Y."/>
            <person name="Yang H."/>
            <person name="Liu X."/>
            <person name="Wang J."/>
            <person name="Yin Y."/>
            <person name="Wang J."/>
        </authorList>
    </citation>
    <scope>NUCLEOTIDE SEQUENCE [LARGE SCALE GENOMIC DNA]</scope>
    <source>
        <strain evidence="2">05x7-T-G4-1.051#20</strain>
    </source>
</reference>
<dbReference type="Gene3D" id="1.10.1490.10">
    <property type="entry name" value="C-terminal domain of DFF45/ICAD (DFF-C domain)"/>
    <property type="match status" value="1"/>
</dbReference>
<dbReference type="SUPFAM" id="SSF54277">
    <property type="entry name" value="CAD &amp; PB1 domains"/>
    <property type="match status" value="1"/>
</dbReference>
<feature type="non-terminal residue" evidence="2">
    <location>
        <position position="1"/>
    </location>
</feature>
<keyword evidence="1" id="KW-0053">Apoptosis</keyword>
<dbReference type="PANTHER" id="PTHR12306:SF15">
    <property type="entry name" value="DNAATION FACTOR-RELATED PROTEIN 1, ISOFORM B-RELATED"/>
    <property type="match status" value="1"/>
</dbReference>
<dbReference type="InterPro" id="IPR003508">
    <property type="entry name" value="CIDE-N_dom"/>
</dbReference>
<evidence type="ECO:0000313" key="2">
    <source>
        <dbReference type="EMBL" id="EKC41810.1"/>
    </source>
</evidence>
<proteinExistence type="predicted"/>
<dbReference type="Gene3D" id="3.10.20.10">
    <property type="match status" value="1"/>
</dbReference>
<dbReference type="AlphaFoldDB" id="K1RJK1"/>
<dbReference type="GO" id="GO:0006915">
    <property type="term" value="P:apoptotic process"/>
    <property type="evidence" value="ECO:0007669"/>
    <property type="project" value="UniProtKB-UniRule"/>
</dbReference>
<dbReference type="HOGENOM" id="CLU_116895_0_0_1"/>
<dbReference type="EMBL" id="JH816168">
    <property type="protein sequence ID" value="EKC41810.1"/>
    <property type="molecule type" value="Genomic_DNA"/>
</dbReference>
<dbReference type="Pfam" id="PF02017">
    <property type="entry name" value="CIDE-N"/>
    <property type="match status" value="1"/>
</dbReference>
<accession>K1RJK1</accession>
<dbReference type="Pfam" id="PF09033">
    <property type="entry name" value="DFF-C"/>
    <property type="match status" value="1"/>
</dbReference>
<dbReference type="SMART" id="SM00266">
    <property type="entry name" value="CAD"/>
    <property type="match status" value="1"/>
</dbReference>